<dbReference type="PANTHER" id="PTHR30329:SF21">
    <property type="entry name" value="LIPOPROTEIN YIAD-RELATED"/>
    <property type="match status" value="1"/>
</dbReference>
<evidence type="ECO:0000256" key="3">
    <source>
        <dbReference type="SAM" id="SignalP"/>
    </source>
</evidence>
<dbReference type="InterPro" id="IPR006665">
    <property type="entry name" value="OmpA-like"/>
</dbReference>
<sequence>MKKITLFTLMLLCTGFLAHAQKKKELLEEIEQLRSKLQNTETALAESQKNEKISSAKLSSAEEQLTSLKETNASLLSNLNNFTEVSKKKSDNVSKTLESLREKERQLKVINDALSSNDSIKLAVFSAFKNAVGADAQIGIKGGVIMINISNTLLFGDNDKNYMVEDKAKGLLERIGTALNNSPDIKITIEGNSNALEFKDKSLLDNWDLSARQAASVVRVLETDYKVDPKRMDAMGKSQYGSDALSIETSTRIVIHPKFDEFYSLIRENMKN</sequence>
<dbReference type="SUPFAM" id="SSF103088">
    <property type="entry name" value="OmpA-like"/>
    <property type="match status" value="1"/>
</dbReference>
<dbReference type="AlphaFoldDB" id="A0A6P0UKM3"/>
<evidence type="ECO:0000313" key="5">
    <source>
        <dbReference type="EMBL" id="NER13102.1"/>
    </source>
</evidence>
<dbReference type="PANTHER" id="PTHR30329">
    <property type="entry name" value="STATOR ELEMENT OF FLAGELLAR MOTOR COMPLEX"/>
    <property type="match status" value="1"/>
</dbReference>
<evidence type="ECO:0000256" key="1">
    <source>
        <dbReference type="PROSITE-ProRule" id="PRU00473"/>
    </source>
</evidence>
<keyword evidence="1" id="KW-0472">Membrane</keyword>
<accession>A0A6P0UKM3</accession>
<dbReference type="InterPro" id="IPR036737">
    <property type="entry name" value="OmpA-like_sf"/>
</dbReference>
<feature type="coiled-coil region" evidence="2">
    <location>
        <begin position="16"/>
        <end position="117"/>
    </location>
</feature>
<feature type="signal peptide" evidence="3">
    <location>
        <begin position="1"/>
        <end position="20"/>
    </location>
</feature>
<name>A0A6P0UKM3_9FLAO</name>
<reference evidence="5 6" key="1">
    <citation type="submission" date="2020-01" db="EMBL/GenBank/DDBJ databases">
        <title>Leptobacterium flavescens.</title>
        <authorList>
            <person name="Wang G."/>
        </authorList>
    </citation>
    <scope>NUCLEOTIDE SEQUENCE [LARGE SCALE GENOMIC DNA]</scope>
    <source>
        <strain evidence="5 6">KCTC 22160</strain>
    </source>
</reference>
<dbReference type="Pfam" id="PF00691">
    <property type="entry name" value="OmpA"/>
    <property type="match status" value="1"/>
</dbReference>
<comment type="caution">
    <text evidence="5">The sequence shown here is derived from an EMBL/GenBank/DDBJ whole genome shotgun (WGS) entry which is preliminary data.</text>
</comment>
<keyword evidence="3" id="KW-0732">Signal</keyword>
<keyword evidence="6" id="KW-1185">Reference proteome</keyword>
<evidence type="ECO:0000256" key="2">
    <source>
        <dbReference type="SAM" id="Coils"/>
    </source>
</evidence>
<dbReference type="GO" id="GO:0016020">
    <property type="term" value="C:membrane"/>
    <property type="evidence" value="ECO:0007669"/>
    <property type="project" value="UniProtKB-UniRule"/>
</dbReference>
<dbReference type="EMBL" id="JAABOO010000001">
    <property type="protein sequence ID" value="NER13102.1"/>
    <property type="molecule type" value="Genomic_DNA"/>
</dbReference>
<keyword evidence="2" id="KW-0175">Coiled coil</keyword>
<dbReference type="Gene3D" id="3.30.1330.60">
    <property type="entry name" value="OmpA-like domain"/>
    <property type="match status" value="1"/>
</dbReference>
<gene>
    <name evidence="5" type="ORF">GWK08_06605</name>
</gene>
<dbReference type="RefSeq" id="WP_163606104.1">
    <property type="nucleotide sequence ID" value="NZ_JAABOO010000001.1"/>
</dbReference>
<feature type="domain" description="OmpA-like" evidence="4">
    <location>
        <begin position="142"/>
        <end position="272"/>
    </location>
</feature>
<evidence type="ECO:0000259" key="4">
    <source>
        <dbReference type="PROSITE" id="PS51123"/>
    </source>
</evidence>
<dbReference type="InterPro" id="IPR050330">
    <property type="entry name" value="Bact_OuterMem_StrucFunc"/>
</dbReference>
<organism evidence="5 6">
    <name type="scientific">Leptobacterium flavescens</name>
    <dbReference type="NCBI Taxonomy" id="472055"/>
    <lineage>
        <taxon>Bacteria</taxon>
        <taxon>Pseudomonadati</taxon>
        <taxon>Bacteroidota</taxon>
        <taxon>Flavobacteriia</taxon>
        <taxon>Flavobacteriales</taxon>
        <taxon>Flavobacteriaceae</taxon>
        <taxon>Leptobacterium</taxon>
    </lineage>
</organism>
<dbReference type="PROSITE" id="PS51123">
    <property type="entry name" value="OMPA_2"/>
    <property type="match status" value="1"/>
</dbReference>
<dbReference type="Proteomes" id="UP000468581">
    <property type="component" value="Unassembled WGS sequence"/>
</dbReference>
<feature type="chain" id="PRO_5026960111" evidence="3">
    <location>
        <begin position="21"/>
        <end position="272"/>
    </location>
</feature>
<proteinExistence type="predicted"/>
<evidence type="ECO:0000313" key="6">
    <source>
        <dbReference type="Proteomes" id="UP000468581"/>
    </source>
</evidence>
<protein>
    <submittedName>
        <fullName evidence="5">OmpA family protein</fullName>
    </submittedName>
</protein>